<keyword evidence="3" id="KW-1185">Reference proteome</keyword>
<dbReference type="AlphaFoldDB" id="A0ABD2L4M7"/>
<feature type="region of interest" description="Disordered" evidence="1">
    <location>
        <begin position="87"/>
        <end position="122"/>
    </location>
</feature>
<feature type="compositionally biased region" description="Basic and acidic residues" evidence="1">
    <location>
        <begin position="23"/>
        <end position="41"/>
    </location>
</feature>
<dbReference type="Proteomes" id="UP001620626">
    <property type="component" value="Unassembled WGS sequence"/>
</dbReference>
<organism evidence="2 3">
    <name type="scientific">Heterodera trifolii</name>
    <dbReference type="NCBI Taxonomy" id="157864"/>
    <lineage>
        <taxon>Eukaryota</taxon>
        <taxon>Metazoa</taxon>
        <taxon>Ecdysozoa</taxon>
        <taxon>Nematoda</taxon>
        <taxon>Chromadorea</taxon>
        <taxon>Rhabditida</taxon>
        <taxon>Tylenchina</taxon>
        <taxon>Tylenchomorpha</taxon>
        <taxon>Tylenchoidea</taxon>
        <taxon>Heteroderidae</taxon>
        <taxon>Heteroderinae</taxon>
        <taxon>Heterodera</taxon>
    </lineage>
</organism>
<reference evidence="2 3" key="1">
    <citation type="submission" date="2024-10" db="EMBL/GenBank/DDBJ databases">
        <authorList>
            <person name="Kim D."/>
        </authorList>
    </citation>
    <scope>NUCLEOTIDE SEQUENCE [LARGE SCALE GENOMIC DNA]</scope>
    <source>
        <strain evidence="2">BH-2024</strain>
    </source>
</reference>
<comment type="caution">
    <text evidence="2">The sequence shown here is derived from an EMBL/GenBank/DDBJ whole genome shotgun (WGS) entry which is preliminary data.</text>
</comment>
<dbReference type="EMBL" id="JBICBT010000557">
    <property type="protein sequence ID" value="KAL3109735.1"/>
    <property type="molecule type" value="Genomic_DNA"/>
</dbReference>
<feature type="compositionally biased region" description="Low complexity" evidence="1">
    <location>
        <begin position="87"/>
        <end position="115"/>
    </location>
</feature>
<evidence type="ECO:0000313" key="2">
    <source>
        <dbReference type="EMBL" id="KAL3109735.1"/>
    </source>
</evidence>
<feature type="compositionally biased region" description="Polar residues" evidence="1">
    <location>
        <begin position="1"/>
        <end position="11"/>
    </location>
</feature>
<feature type="region of interest" description="Disordered" evidence="1">
    <location>
        <begin position="186"/>
        <end position="223"/>
    </location>
</feature>
<sequence length="299" mass="33612">MTTSDNDSYESCITIAEDPSELAAHDNDKIKQTQHSSENEENKCLAKLENVLSNATATDESVSSSSFTNSISAASINSRTALGVKNNNNGINTTNSPSSALASSSSAAGGAATGSVRHHQQRNRVLSFHLNGTVVHRRRPNNASKNPIHMLTNLFASMMGGERAARKYGVKRQILQRTRSSLRRPQLVSVRSRGSVFHQQKRRDMVTTDDDNDNNNNNNDFVDTTRENAFDMLLRFCETPADVAFLRSHPDHLERLGIPVEQYSTILEELNFFLIKREQLREAEQRVRERKQKREKKKK</sequence>
<proteinExistence type="predicted"/>
<gene>
    <name evidence="2" type="ORF">niasHT_013873</name>
</gene>
<name>A0ABD2L4M7_9BILA</name>
<protein>
    <submittedName>
        <fullName evidence="2">Uncharacterized protein</fullName>
    </submittedName>
</protein>
<feature type="region of interest" description="Disordered" evidence="1">
    <location>
        <begin position="1"/>
        <end position="41"/>
    </location>
</feature>
<evidence type="ECO:0000313" key="3">
    <source>
        <dbReference type="Proteomes" id="UP001620626"/>
    </source>
</evidence>
<evidence type="ECO:0000256" key="1">
    <source>
        <dbReference type="SAM" id="MobiDB-lite"/>
    </source>
</evidence>
<accession>A0ABD2L4M7</accession>